<evidence type="ECO:0000256" key="5">
    <source>
        <dbReference type="PROSITE-ProRule" id="PRU10015"/>
    </source>
</evidence>
<dbReference type="PROSITE" id="PS01231">
    <property type="entry name" value="TRMA_2"/>
    <property type="match status" value="1"/>
</dbReference>
<feature type="active site" description="Nucleophile" evidence="4">
    <location>
        <position position="406"/>
    </location>
</feature>
<dbReference type="AlphaFoldDB" id="A0A1I0CJS8"/>
<dbReference type="RefSeq" id="WP_092352155.1">
    <property type="nucleotide sequence ID" value="NZ_BLMI01000269.1"/>
</dbReference>
<feature type="active site" evidence="5">
    <location>
        <position position="406"/>
    </location>
</feature>
<dbReference type="FunFam" id="3.40.50.150:FF:000009">
    <property type="entry name" value="23S rRNA (Uracil(1939)-C(5))-methyltransferase RlmD"/>
    <property type="match status" value="1"/>
</dbReference>
<sequence>MKKNDYFYGECVDLTHDGQGVVKVDNFTYFVKGMLVGETGRLKVIKVLKNYAIARLIELDEVSKYRIEPKCSVFKPCGGCQLQHLSKEGQMLFKTKRVKDCLERIGNCFVTVNDCLMMEEPWYYRNKVQMPIGVKGNHLVTGFYKQKSNEIIPCDNCFIQNKLSNQITNRVKELMEEFKIYPYDKLSHQGNIKHILTKFGYHTNEIMLVLISYRNKIKDVNKLVEIIVKEFPMIKTVIQNINPRIDNVILGEQEVILYGNGYIYDTLLDNKYKISLKSFYQVNPIQVEKLYSKAIEFADLSKDDVVLDAYCGIGTITLSVAKYVKKVYGVEIVDAAIADAKNNANLNNINNVEFTCADAGKYMIELVNDNQHLDVVFVDPPRKGCSSEFLDYLVAAAPKKIVYISCDVSTQARDIKFLQEFSYTADICQPVDMFPQTTHVETVVLMSRKEK</sequence>
<dbReference type="EMBL" id="FOIN01000003">
    <property type="protein sequence ID" value="SET19674.1"/>
    <property type="molecule type" value="Genomic_DNA"/>
</dbReference>
<dbReference type="SUPFAM" id="SSF53335">
    <property type="entry name" value="S-adenosyl-L-methionine-dependent methyltransferases"/>
    <property type="match status" value="1"/>
</dbReference>
<evidence type="ECO:0000313" key="6">
    <source>
        <dbReference type="EMBL" id="GFI42148.1"/>
    </source>
</evidence>
<protein>
    <submittedName>
        <fullName evidence="6">23S rRNA (Uracil-C(5))-methyltransferase RlmCD</fullName>
        <ecNumber evidence="6">2.1.1.189</ecNumber>
    </submittedName>
    <submittedName>
        <fullName evidence="7">23S rRNA (Uracil1939-C5)-methyltransferase</fullName>
    </submittedName>
</protein>
<evidence type="ECO:0000256" key="2">
    <source>
        <dbReference type="ARBA" id="ARBA00022679"/>
    </source>
</evidence>
<keyword evidence="2 4" id="KW-0808">Transferase</keyword>
<dbReference type="InterPro" id="IPR029063">
    <property type="entry name" value="SAM-dependent_MTases_sf"/>
</dbReference>
<dbReference type="EC" id="2.1.1.189" evidence="6"/>
<organism evidence="7 8">
    <name type="scientific">Thomasclavelia cocleata</name>
    <dbReference type="NCBI Taxonomy" id="69824"/>
    <lineage>
        <taxon>Bacteria</taxon>
        <taxon>Bacillati</taxon>
        <taxon>Bacillota</taxon>
        <taxon>Erysipelotrichia</taxon>
        <taxon>Erysipelotrichales</taxon>
        <taxon>Coprobacillaceae</taxon>
        <taxon>Thomasclavelia</taxon>
    </lineage>
</organism>
<dbReference type="GeneID" id="78287535"/>
<dbReference type="InterPro" id="IPR030390">
    <property type="entry name" value="MeTrfase_TrmA_AS"/>
</dbReference>
<feature type="binding site" evidence="4">
    <location>
        <position position="331"/>
    </location>
    <ligand>
        <name>S-adenosyl-L-methionine</name>
        <dbReference type="ChEBI" id="CHEBI:59789"/>
    </ligand>
</feature>
<evidence type="ECO:0000313" key="8">
    <source>
        <dbReference type="Proteomes" id="UP000198558"/>
    </source>
</evidence>
<dbReference type="PROSITE" id="PS01230">
    <property type="entry name" value="TRMA_1"/>
    <property type="match status" value="1"/>
</dbReference>
<proteinExistence type="inferred from homology"/>
<evidence type="ECO:0000256" key="3">
    <source>
        <dbReference type="ARBA" id="ARBA00022691"/>
    </source>
</evidence>
<dbReference type="Gene3D" id="3.40.50.150">
    <property type="entry name" value="Vaccinia Virus protein VP39"/>
    <property type="match status" value="1"/>
</dbReference>
<dbReference type="Pfam" id="PF05958">
    <property type="entry name" value="tRNA_U5-meth_tr"/>
    <property type="match status" value="1"/>
</dbReference>
<dbReference type="GO" id="GO:0070475">
    <property type="term" value="P:rRNA base methylation"/>
    <property type="evidence" value="ECO:0007669"/>
    <property type="project" value="TreeGrafter"/>
</dbReference>
<feature type="binding site" evidence="4">
    <location>
        <position position="310"/>
    </location>
    <ligand>
        <name>S-adenosyl-L-methionine</name>
        <dbReference type="ChEBI" id="CHEBI:59789"/>
    </ligand>
</feature>
<accession>A0A1I0CJS8</accession>
<dbReference type="SUPFAM" id="SSF50249">
    <property type="entry name" value="Nucleic acid-binding proteins"/>
    <property type="match status" value="1"/>
</dbReference>
<keyword evidence="8" id="KW-1185">Reference proteome</keyword>
<keyword evidence="3 4" id="KW-0949">S-adenosyl-L-methionine</keyword>
<reference evidence="6 9" key="3">
    <citation type="journal article" date="2020" name="Microbiome">
        <title>Single-cell genomics of uncultured bacteria reveals dietary fiber responders in the mouse gut microbiota.</title>
        <authorList>
            <person name="Chijiiwa R."/>
            <person name="Hosokawa M."/>
            <person name="Kogawa M."/>
            <person name="Nishikawa Y."/>
            <person name="Ide K."/>
            <person name="Sakanashi C."/>
            <person name="Takahashi K."/>
            <person name="Takeyama H."/>
        </authorList>
    </citation>
    <scope>NUCLEOTIDE SEQUENCE [LARGE SCALE GENOMIC DNA]</scope>
    <source>
        <strain evidence="6">IMSAGC_017</strain>
    </source>
</reference>
<reference evidence="7" key="2">
    <citation type="submission" date="2016-10" db="EMBL/GenBank/DDBJ databases">
        <authorList>
            <person name="de Groot N.N."/>
        </authorList>
    </citation>
    <scope>NUCLEOTIDE SEQUENCE [LARGE SCALE GENOMIC DNA]</scope>
    <source>
        <strain evidence="7">DSM 1551</strain>
    </source>
</reference>
<dbReference type="Gene3D" id="2.40.50.140">
    <property type="entry name" value="Nucleic acid-binding proteins"/>
    <property type="match status" value="1"/>
</dbReference>
<evidence type="ECO:0000256" key="4">
    <source>
        <dbReference type="PROSITE-ProRule" id="PRU01024"/>
    </source>
</evidence>
<dbReference type="NCBIfam" id="TIGR00479">
    <property type="entry name" value="rumA"/>
    <property type="match status" value="1"/>
</dbReference>
<dbReference type="PROSITE" id="PS51687">
    <property type="entry name" value="SAM_MT_RNA_M5U"/>
    <property type="match status" value="1"/>
</dbReference>
<dbReference type="OrthoDB" id="9804590at2"/>
<dbReference type="PANTHER" id="PTHR11061">
    <property type="entry name" value="RNA M5U METHYLTRANSFERASE"/>
    <property type="match status" value="1"/>
</dbReference>
<name>A0A1I0CJS8_9FIRM</name>
<keyword evidence="1 4" id="KW-0489">Methyltransferase</keyword>
<feature type="binding site" evidence="4">
    <location>
        <position position="281"/>
    </location>
    <ligand>
        <name>S-adenosyl-L-methionine</name>
        <dbReference type="ChEBI" id="CHEBI:59789"/>
    </ligand>
</feature>
<evidence type="ECO:0000256" key="1">
    <source>
        <dbReference type="ARBA" id="ARBA00022603"/>
    </source>
</evidence>
<comment type="similarity">
    <text evidence="4">Belongs to the class I-like SAM-binding methyltransferase superfamily. RNA M5U methyltransferase family.</text>
</comment>
<dbReference type="Proteomes" id="UP000198558">
    <property type="component" value="Unassembled WGS sequence"/>
</dbReference>
<dbReference type="InterPro" id="IPR012340">
    <property type="entry name" value="NA-bd_OB-fold"/>
</dbReference>
<dbReference type="CDD" id="cd02440">
    <property type="entry name" value="AdoMet_MTases"/>
    <property type="match status" value="1"/>
</dbReference>
<evidence type="ECO:0000313" key="7">
    <source>
        <dbReference type="EMBL" id="SET19674.1"/>
    </source>
</evidence>
<reference evidence="8" key="1">
    <citation type="submission" date="2016-10" db="EMBL/GenBank/DDBJ databases">
        <authorList>
            <person name="Varghese N."/>
            <person name="Submissions S."/>
        </authorList>
    </citation>
    <scope>NUCLEOTIDE SEQUENCE [LARGE SCALE GENOMIC DNA]</scope>
    <source>
        <strain evidence="8">DSM 1551</strain>
    </source>
</reference>
<gene>
    <name evidence="6" type="primary">rlmCD_3</name>
    <name evidence="6" type="ORF">IMSAGC017_02195</name>
    <name evidence="7" type="ORF">SAMN04489758_10379</name>
</gene>
<dbReference type="InterPro" id="IPR010280">
    <property type="entry name" value="U5_MeTrfase_fam"/>
</dbReference>
<dbReference type="PANTHER" id="PTHR11061:SF30">
    <property type="entry name" value="TRNA (URACIL(54)-C(5))-METHYLTRANSFERASE"/>
    <property type="match status" value="1"/>
</dbReference>
<dbReference type="Gene3D" id="2.40.50.1070">
    <property type="match status" value="1"/>
</dbReference>
<feature type="binding site" evidence="4">
    <location>
        <position position="379"/>
    </location>
    <ligand>
        <name>S-adenosyl-L-methionine</name>
        <dbReference type="ChEBI" id="CHEBI:59789"/>
    </ligand>
</feature>
<dbReference type="InterPro" id="IPR030391">
    <property type="entry name" value="MeTrfase_TrmA_CS"/>
</dbReference>
<dbReference type="EMBL" id="BLMI01000269">
    <property type="protein sequence ID" value="GFI42148.1"/>
    <property type="molecule type" value="Genomic_DNA"/>
</dbReference>
<evidence type="ECO:0000313" key="9">
    <source>
        <dbReference type="Proteomes" id="UP000490821"/>
    </source>
</evidence>
<dbReference type="Proteomes" id="UP000490821">
    <property type="component" value="Unassembled WGS sequence"/>
</dbReference>
<dbReference type="FunFam" id="2.40.50.1070:FF:000003">
    <property type="entry name" value="23S rRNA (Uracil-5-)-methyltransferase RumA"/>
    <property type="match status" value="1"/>
</dbReference>
<dbReference type="GO" id="GO:0070041">
    <property type="term" value="F:rRNA (uridine-C5-)-methyltransferase activity"/>
    <property type="evidence" value="ECO:0007669"/>
    <property type="project" value="TreeGrafter"/>
</dbReference>